<dbReference type="GO" id="GO:0019748">
    <property type="term" value="P:secondary metabolic process"/>
    <property type="evidence" value="ECO:0007669"/>
    <property type="project" value="TreeGrafter"/>
</dbReference>
<dbReference type="InterPro" id="IPR001563">
    <property type="entry name" value="Peptidase_S10"/>
</dbReference>
<dbReference type="GO" id="GO:0004185">
    <property type="term" value="F:serine-type carboxypeptidase activity"/>
    <property type="evidence" value="ECO:0007669"/>
    <property type="project" value="InterPro"/>
</dbReference>
<evidence type="ECO:0000313" key="4">
    <source>
        <dbReference type="Proteomes" id="UP000326396"/>
    </source>
</evidence>
<dbReference type="SUPFAM" id="SSF53474">
    <property type="entry name" value="alpha/beta-Hydrolases"/>
    <property type="match status" value="1"/>
</dbReference>
<dbReference type="FunFam" id="3.40.50.12670:FF:000002">
    <property type="entry name" value="Carboxypeptidase"/>
    <property type="match status" value="1"/>
</dbReference>
<evidence type="ECO:0000256" key="1">
    <source>
        <dbReference type="ARBA" id="ARBA00009431"/>
    </source>
</evidence>
<dbReference type="FunFam" id="3.40.50.1820:FF:000072">
    <property type="entry name" value="Serine carboxypeptidase-like 19"/>
    <property type="match status" value="1"/>
</dbReference>
<dbReference type="PANTHER" id="PTHR11802:SF438">
    <property type="entry name" value="SERINE CARBOXYPEPTIDASE-LIKE 16-RELATED"/>
    <property type="match status" value="1"/>
</dbReference>
<organism evidence="3 4">
    <name type="scientific">Mikania micrantha</name>
    <name type="common">bitter vine</name>
    <dbReference type="NCBI Taxonomy" id="192012"/>
    <lineage>
        <taxon>Eukaryota</taxon>
        <taxon>Viridiplantae</taxon>
        <taxon>Streptophyta</taxon>
        <taxon>Embryophyta</taxon>
        <taxon>Tracheophyta</taxon>
        <taxon>Spermatophyta</taxon>
        <taxon>Magnoliopsida</taxon>
        <taxon>eudicotyledons</taxon>
        <taxon>Gunneridae</taxon>
        <taxon>Pentapetalae</taxon>
        <taxon>asterids</taxon>
        <taxon>campanulids</taxon>
        <taxon>Asterales</taxon>
        <taxon>Asteraceae</taxon>
        <taxon>Asteroideae</taxon>
        <taxon>Heliantheae alliance</taxon>
        <taxon>Eupatorieae</taxon>
        <taxon>Mikania</taxon>
    </lineage>
</organism>
<dbReference type="PRINTS" id="PR00724">
    <property type="entry name" value="CRBOXYPTASEC"/>
</dbReference>
<evidence type="ECO:0000256" key="2">
    <source>
        <dbReference type="SAM" id="SignalP"/>
    </source>
</evidence>
<dbReference type="Pfam" id="PF00450">
    <property type="entry name" value="Peptidase_S10"/>
    <property type="match status" value="1"/>
</dbReference>
<accession>A0A5N6NRA6</accession>
<sequence>MESESLRLKSFSLLLLLLALQFLSITPSNSKSIVSSLPGYPGQLPFKLETGYVGIGEKEEAQFFYYFVESERNPDEDPLIFYLTGGPGCSAVITFFYQIGPLSFNFDNAPENITLTSNPNSWTQMANVIFVDMPAGTGFSYATTKEASISSDSIVVKQANDFLRKFLIDHPKFLKNPLYITGISYMGIVTPIITLEVYNANERGDQPALNVQGYILCSPLTDKFMDFNSRVEYAHRMALISDDIYYSAKQNCQGNYVNIDDTTNSVCANSLQKYKECTNDINLKHILEPLCNKSDLKPYCREYYYNFAADWANDKAVQQALNIRQGTIGKWELFNTTMHYSEGKNDTFCYAYDISSSFSYHKKLVSQKCRALIFSGDHDMTFPYVGIEQWIAALGIPIDSPWEPFYVDSQVGGYEMTYAQNAYSMTFATVKGAGHAVAQYKPKEAMVLTERWLASKSCNSNTNECLSLKSSSNTISLS</sequence>
<reference evidence="3 4" key="1">
    <citation type="submission" date="2019-05" db="EMBL/GenBank/DDBJ databases">
        <title>Mikania micrantha, genome provides insights into the molecular mechanism of rapid growth.</title>
        <authorList>
            <person name="Liu B."/>
        </authorList>
    </citation>
    <scope>NUCLEOTIDE SEQUENCE [LARGE SCALE GENOMIC DNA]</scope>
    <source>
        <strain evidence="3">NLD-2019</strain>
        <tissue evidence="3">Leaf</tissue>
    </source>
</reference>
<dbReference type="Gene3D" id="3.40.50.1820">
    <property type="entry name" value="alpha/beta hydrolase"/>
    <property type="match status" value="1"/>
</dbReference>
<comment type="caution">
    <text evidence="3">The sequence shown here is derived from an EMBL/GenBank/DDBJ whole genome shotgun (WGS) entry which is preliminary data.</text>
</comment>
<dbReference type="OrthoDB" id="443318at2759"/>
<evidence type="ECO:0000313" key="3">
    <source>
        <dbReference type="EMBL" id="KAD4982782.1"/>
    </source>
</evidence>
<dbReference type="InterPro" id="IPR029058">
    <property type="entry name" value="AB_hydrolase_fold"/>
</dbReference>
<gene>
    <name evidence="3" type="ORF">E3N88_19453</name>
</gene>
<dbReference type="GO" id="GO:0016747">
    <property type="term" value="F:acyltransferase activity, transferring groups other than amino-acyl groups"/>
    <property type="evidence" value="ECO:0007669"/>
    <property type="project" value="TreeGrafter"/>
</dbReference>
<keyword evidence="4" id="KW-1185">Reference proteome</keyword>
<feature type="chain" id="PRO_5024429191" evidence="2">
    <location>
        <begin position="31"/>
        <end position="478"/>
    </location>
</feature>
<protein>
    <submittedName>
        <fullName evidence="3">Uncharacterized protein</fullName>
    </submittedName>
</protein>
<comment type="similarity">
    <text evidence="1">Belongs to the peptidase S10 family.</text>
</comment>
<dbReference type="GO" id="GO:0006508">
    <property type="term" value="P:proteolysis"/>
    <property type="evidence" value="ECO:0007669"/>
    <property type="project" value="InterPro"/>
</dbReference>
<dbReference type="PANTHER" id="PTHR11802">
    <property type="entry name" value="SERINE PROTEASE FAMILY S10 SERINE CARBOXYPEPTIDASE"/>
    <property type="match status" value="1"/>
</dbReference>
<dbReference type="Proteomes" id="UP000326396">
    <property type="component" value="Linkage Group LG18"/>
</dbReference>
<proteinExistence type="inferred from homology"/>
<dbReference type="AlphaFoldDB" id="A0A5N6NRA6"/>
<keyword evidence="2" id="KW-0732">Signal</keyword>
<dbReference type="EMBL" id="SZYD01000010">
    <property type="protein sequence ID" value="KAD4982782.1"/>
    <property type="molecule type" value="Genomic_DNA"/>
</dbReference>
<dbReference type="Gene3D" id="3.40.50.12670">
    <property type="match status" value="1"/>
</dbReference>
<feature type="signal peptide" evidence="2">
    <location>
        <begin position="1"/>
        <end position="30"/>
    </location>
</feature>
<name>A0A5N6NRA6_9ASTR</name>